<keyword evidence="1" id="KW-1185">Reference proteome</keyword>
<dbReference type="PANTHER" id="PTHR31511">
    <property type="entry name" value="PROTEIN CBG23764"/>
    <property type="match status" value="1"/>
</dbReference>
<accession>A0ABM4BUK1</accession>
<organism evidence="1 2">
    <name type="scientific">Hydra vulgaris</name>
    <name type="common">Hydra</name>
    <name type="synonym">Hydra attenuata</name>
    <dbReference type="NCBI Taxonomy" id="6087"/>
    <lineage>
        <taxon>Eukaryota</taxon>
        <taxon>Metazoa</taxon>
        <taxon>Cnidaria</taxon>
        <taxon>Hydrozoa</taxon>
        <taxon>Hydroidolina</taxon>
        <taxon>Anthoathecata</taxon>
        <taxon>Aplanulata</taxon>
        <taxon>Hydridae</taxon>
        <taxon>Hydra</taxon>
    </lineage>
</organism>
<reference evidence="2" key="1">
    <citation type="submission" date="2025-08" db="UniProtKB">
        <authorList>
            <consortium name="RefSeq"/>
        </authorList>
    </citation>
    <scope>IDENTIFICATION</scope>
</reference>
<dbReference type="SUPFAM" id="SSF56672">
    <property type="entry name" value="DNA/RNA polymerases"/>
    <property type="match status" value="1"/>
</dbReference>
<name>A0ABM4BUK1_HYDVU</name>
<dbReference type="PANTHER" id="PTHR31511:SF12">
    <property type="entry name" value="RHO TERMINATION FACTOR N-TERMINAL DOMAIN-CONTAINING PROTEIN"/>
    <property type="match status" value="1"/>
</dbReference>
<protein>
    <submittedName>
        <fullName evidence="2">Uncharacterized protein LOC136080174</fullName>
    </submittedName>
</protein>
<dbReference type="Proteomes" id="UP001652625">
    <property type="component" value="Chromosome 05"/>
</dbReference>
<dbReference type="InterPro" id="IPR043502">
    <property type="entry name" value="DNA/RNA_pol_sf"/>
</dbReference>
<evidence type="ECO:0000313" key="2">
    <source>
        <dbReference type="RefSeq" id="XP_065652858.1"/>
    </source>
</evidence>
<sequence length="647" mass="75794">MLFTDENNNEFNAAISCHICGEKLNEDKVRDHSHITGKYRVLFHNLSGYDSHLFIKKLSGGKLSYIPNNEEKYISFSREIKVGEFINKEDDSLDASSKNLEKDKCKNIDISDDDYSHAQFVWKEFNCKTFRDYHDLYNVSDVLLLADVFENFRDLCINIYDLDPAWYYTSPELAWDAALKKKKKLEFLSDYDMILMIKKGIRGGISMISNRFGTSNNKYMGDAYDQSTPSTFIQYLDANNLYGWAMSKPLPTNGFKWMDDYELTYWKSIPCILKVDLDYPKHLHDEHNDYPLAPERITIDQVKKLVPSLNNKKNYVIHYENLKLYERLGLKITKIHRGIKFQERNWLSEYIELNTKLRAKATNKFGIEFFKLMNNQVFKKTMENIENRVDIRLVTNRNEAIKLASKPNFESRTIFDENLLSIHMKRTKLTYAKAIYLGMCILDLSKTLMYKFYYDYIKKKYSDQAKLLSTDTDFLAYEIKKEDFYADISKDIESKFGTSEFDKNHPAINKVGFKVGTNNKVLGMFKDEAKAAQIKEFLGLRSKLYSYKVHGEEKKKCKGVKINVIKKDNLPKNTQRKECEILNTVDSCTKGFHWICWYKDGDKKLSFDSYGLPPPVEVVNYLKNPVYYNSDRVQFGNTSFCGLTRRM</sequence>
<dbReference type="RefSeq" id="XP_065652858.1">
    <property type="nucleotide sequence ID" value="XM_065796786.1"/>
</dbReference>
<proteinExistence type="predicted"/>
<evidence type="ECO:0000313" key="1">
    <source>
        <dbReference type="Proteomes" id="UP001652625"/>
    </source>
</evidence>
<dbReference type="GeneID" id="136080174"/>
<gene>
    <name evidence="2" type="primary">LOC136080174</name>
</gene>